<gene>
    <name evidence="1" type="ORF">I4F81_001442</name>
</gene>
<organism evidence="1 2">
    <name type="scientific">Pyropia yezoensis</name>
    <name type="common">Susabi-nori</name>
    <name type="synonym">Porphyra yezoensis</name>
    <dbReference type="NCBI Taxonomy" id="2788"/>
    <lineage>
        <taxon>Eukaryota</taxon>
        <taxon>Rhodophyta</taxon>
        <taxon>Bangiophyceae</taxon>
        <taxon>Bangiales</taxon>
        <taxon>Bangiaceae</taxon>
        <taxon>Pyropia</taxon>
    </lineage>
</organism>
<sequence length="643" mass="69007">MRQAVVREPATLRLSRLGRSPVHDGFVVVANAVRRELMDLYYCLASMSKRTLTVSSLDIDEFVSWLPGLRSYLSEVLFTFEMDTLLPALASIIPPASQTTLLRAHPRPLQAAHTRMLSLLETVEATPDTYAHQPPGAMLKQILIAVDAFAPVVLQHLDILAATFLPQLVGVLGLRARRRSSTTGASTDFASDGPSDAADRLGKTLAAGLYKAVAGATDPGAAAAATVRPMREPGVADAWTEALLAVLPHGAWGSNAALALCSAAGRRRAGLVAPVRSSRFLASPTTPRAPVAAPTKTTPTAAIQRPERYSSSDWSRNLVSLPSSVVLRRISSHVAFNVVTATAVVVAHSYTADMKIWHLSPLPHVLLGTALGLLLSYRTSAAYDRFWEARKVLGGMVNETRNIMRMAVTGLRPAAADAVCRLTIAWTFATMHHLQGTDSEDGVAEYLTPEQLVTVKGVTNRPMAVAMLLATAVADGFTEKEEALVNARAGVGAGATTANLLAERQEMEKLVTLLVDYLGMCERIVLTPIPLNYSRHTSRFLSLWTASLTVVLVELQGPFLILDMLFIAWALFGLEEVGHMIEDPLQLTKSSLPFINVCNTIRRDIEQQGLAVLAHRAAKAGVEGAAGPVVSVVEPAKEPAKVV</sequence>
<comment type="caution">
    <text evidence="1">The sequence shown here is derived from an EMBL/GenBank/DDBJ whole genome shotgun (WGS) entry which is preliminary data.</text>
</comment>
<evidence type="ECO:0000313" key="1">
    <source>
        <dbReference type="EMBL" id="KAK1858842.1"/>
    </source>
</evidence>
<proteinExistence type="predicted"/>
<dbReference type="EMBL" id="CM020618">
    <property type="protein sequence ID" value="KAK1858842.1"/>
    <property type="molecule type" value="Genomic_DNA"/>
</dbReference>
<keyword evidence="2" id="KW-1185">Reference proteome</keyword>
<protein>
    <submittedName>
        <fullName evidence="1">Uncharacterized protein</fullName>
    </submittedName>
</protein>
<dbReference type="Proteomes" id="UP000798662">
    <property type="component" value="Chromosome 1"/>
</dbReference>
<evidence type="ECO:0000313" key="2">
    <source>
        <dbReference type="Proteomes" id="UP000798662"/>
    </source>
</evidence>
<accession>A0ACC3BLP7</accession>
<name>A0ACC3BLP7_PYRYE</name>
<reference evidence="1" key="1">
    <citation type="submission" date="2019-11" db="EMBL/GenBank/DDBJ databases">
        <title>Nori genome reveals adaptations in red seaweeds to the harsh intertidal environment.</title>
        <authorList>
            <person name="Wang D."/>
            <person name="Mao Y."/>
        </authorList>
    </citation>
    <scope>NUCLEOTIDE SEQUENCE</scope>
    <source>
        <tissue evidence="1">Gametophyte</tissue>
    </source>
</reference>